<proteinExistence type="predicted"/>
<comment type="caution">
    <text evidence="2">The sequence shown here is derived from an EMBL/GenBank/DDBJ whole genome shotgun (WGS) entry which is preliminary data.</text>
</comment>
<evidence type="ECO:0000256" key="1">
    <source>
        <dbReference type="SAM" id="MobiDB-lite"/>
    </source>
</evidence>
<accession>A0A844Z910</accession>
<protein>
    <recommendedName>
        <fullName evidence="4">Terminase small subunit</fullName>
    </recommendedName>
</protein>
<evidence type="ECO:0000313" key="2">
    <source>
        <dbReference type="EMBL" id="MXO83792.1"/>
    </source>
</evidence>
<organism evidence="2 3">
    <name type="scientific">Pontixanthobacter aestiaquae</name>
    <dbReference type="NCBI Taxonomy" id="1509367"/>
    <lineage>
        <taxon>Bacteria</taxon>
        <taxon>Pseudomonadati</taxon>
        <taxon>Pseudomonadota</taxon>
        <taxon>Alphaproteobacteria</taxon>
        <taxon>Sphingomonadales</taxon>
        <taxon>Erythrobacteraceae</taxon>
        <taxon>Pontixanthobacter</taxon>
    </lineage>
</organism>
<reference evidence="2 3" key="1">
    <citation type="submission" date="2019-12" db="EMBL/GenBank/DDBJ databases">
        <title>Genomic-based taxomic classification of the family Erythrobacteraceae.</title>
        <authorList>
            <person name="Xu L."/>
        </authorList>
    </citation>
    <scope>NUCLEOTIDE SEQUENCE [LARGE SCALE GENOMIC DNA]</scope>
    <source>
        <strain evidence="2 3">KCTC 42006</strain>
    </source>
</reference>
<name>A0A844Z910_9SPHN</name>
<dbReference type="OrthoDB" id="7282816at2"/>
<dbReference type="Proteomes" id="UP000460290">
    <property type="component" value="Unassembled WGS sequence"/>
</dbReference>
<dbReference type="AlphaFoldDB" id="A0A844Z910"/>
<keyword evidence="3" id="KW-1185">Reference proteome</keyword>
<sequence>MTRRSDPRTTRMPVLASELPDFTPVPRQCNRHDGWTPQRQRDFIEALADTGSVHAACKAVNMSQPGAYQLRRQPGADSFRAAWQAALDLGVQMVEDVAMERALHGIEVPIISHGKHYGTRRIYNDRLLMFILRNRAPERFAEGGAAKGLNAVGKMQLERKKKEWQEEWQAKRFKDIAETRESITRKFDALRERVEEENAAKEACLTEETRQAFAHAEALKARDLARAGLGPDPETSAEEPIALPPFPTREPECDEEPEVETGPRIRRLKDEGWE</sequence>
<evidence type="ECO:0008006" key="4">
    <source>
        <dbReference type="Google" id="ProtNLM"/>
    </source>
</evidence>
<feature type="region of interest" description="Disordered" evidence="1">
    <location>
        <begin position="226"/>
        <end position="274"/>
    </location>
</feature>
<dbReference type="EMBL" id="WTYZ01000001">
    <property type="protein sequence ID" value="MXO83792.1"/>
    <property type="molecule type" value="Genomic_DNA"/>
</dbReference>
<evidence type="ECO:0000313" key="3">
    <source>
        <dbReference type="Proteomes" id="UP000460290"/>
    </source>
</evidence>
<gene>
    <name evidence="2" type="ORF">GRI35_10495</name>
</gene>
<dbReference type="RefSeq" id="WP_160614113.1">
    <property type="nucleotide sequence ID" value="NZ_JAUFQM010000001.1"/>
</dbReference>